<proteinExistence type="predicted"/>
<protein>
    <submittedName>
        <fullName evidence="4">DUF1206 domain-containing protein</fullName>
    </submittedName>
</protein>
<dbReference type="Pfam" id="PF06724">
    <property type="entry name" value="DUF1206"/>
    <property type="match status" value="3"/>
</dbReference>
<feature type="transmembrane region" description="Helical" evidence="2">
    <location>
        <begin position="137"/>
        <end position="154"/>
    </location>
</feature>
<organism evidence="4 5">
    <name type="scientific">Arthrobacter burdickii</name>
    <dbReference type="NCBI Taxonomy" id="3035920"/>
    <lineage>
        <taxon>Bacteria</taxon>
        <taxon>Bacillati</taxon>
        <taxon>Actinomycetota</taxon>
        <taxon>Actinomycetes</taxon>
        <taxon>Micrococcales</taxon>
        <taxon>Micrococcaceae</taxon>
        <taxon>Arthrobacter</taxon>
    </lineage>
</organism>
<keyword evidence="5" id="KW-1185">Reference proteome</keyword>
<evidence type="ECO:0000313" key="5">
    <source>
        <dbReference type="Proteomes" id="UP001174209"/>
    </source>
</evidence>
<feature type="domain" description="DUF1206" evidence="3">
    <location>
        <begin position="50"/>
        <end position="114"/>
    </location>
</feature>
<keyword evidence="2" id="KW-1133">Transmembrane helix</keyword>
<dbReference type="EMBL" id="JAROCG010000001">
    <property type="protein sequence ID" value="MDN4609352.1"/>
    <property type="molecule type" value="Genomic_DNA"/>
</dbReference>
<keyword evidence="2" id="KW-0812">Transmembrane</keyword>
<name>A0ABT8JWX0_9MICC</name>
<evidence type="ECO:0000259" key="3">
    <source>
        <dbReference type="Pfam" id="PF06724"/>
    </source>
</evidence>
<gene>
    <name evidence="4" type="ORF">P5G52_00565</name>
</gene>
<feature type="transmembrane region" description="Helical" evidence="2">
    <location>
        <begin position="267"/>
        <end position="288"/>
    </location>
</feature>
<reference evidence="4" key="1">
    <citation type="submission" date="2023-06" db="EMBL/GenBank/DDBJ databases">
        <title>MT1 and MT2 Draft Genomes of Novel Species.</title>
        <authorList>
            <person name="Venkateswaran K."/>
        </authorList>
    </citation>
    <scope>NUCLEOTIDE SEQUENCE</scope>
    <source>
        <strain evidence="4">IIF3SC-B10</strain>
    </source>
</reference>
<feature type="domain" description="DUF1206" evidence="3">
    <location>
        <begin position="135"/>
        <end position="199"/>
    </location>
</feature>
<dbReference type="Proteomes" id="UP001174209">
    <property type="component" value="Unassembled WGS sequence"/>
</dbReference>
<feature type="transmembrane region" description="Helical" evidence="2">
    <location>
        <begin position="174"/>
        <end position="195"/>
    </location>
</feature>
<dbReference type="InterPro" id="IPR009597">
    <property type="entry name" value="DUF1206"/>
</dbReference>
<feature type="transmembrane region" description="Helical" evidence="2">
    <location>
        <begin position="94"/>
        <end position="116"/>
    </location>
</feature>
<feature type="region of interest" description="Disordered" evidence="1">
    <location>
        <begin position="1"/>
        <end position="26"/>
    </location>
</feature>
<evidence type="ECO:0000313" key="4">
    <source>
        <dbReference type="EMBL" id="MDN4609352.1"/>
    </source>
</evidence>
<comment type="caution">
    <text evidence="4">The sequence shown here is derived from an EMBL/GenBank/DDBJ whole genome shotgun (WGS) entry which is preliminary data.</text>
</comment>
<evidence type="ECO:0000256" key="2">
    <source>
        <dbReference type="SAM" id="Phobius"/>
    </source>
</evidence>
<sequence length="295" mass="29441">MAPKTASNRSSKKLGHTSAGKNAGKDAADKASDAAGEVVNSKGFELAARAGYVAAGILHFLIGLIALGLASGRSGSADQSGAIGQLAGSPGGTFLLWFCFIGCIALALFQLSEVFLGAKGGSDKDKLKFRLKSGGQAVVYAALGVTFGKYALGGSSSSSGSTKSLTASLMSNPAGTALLLAVGVGILAIGGYFIYSGGTRRFLQKLSGLPAGGTGSAVVALGTAGYVAKGIALGVLGILVIVATVTNDPGKSTGLDGALKALRDQPFGPWLLGAVALGLMAYGVFMVVRSKYQRL</sequence>
<feature type="domain" description="DUF1206" evidence="3">
    <location>
        <begin position="224"/>
        <end position="292"/>
    </location>
</feature>
<feature type="transmembrane region" description="Helical" evidence="2">
    <location>
        <begin position="226"/>
        <end position="247"/>
    </location>
</feature>
<accession>A0ABT8JWX0</accession>
<feature type="transmembrane region" description="Helical" evidence="2">
    <location>
        <begin position="50"/>
        <end position="70"/>
    </location>
</feature>
<dbReference type="RefSeq" id="WP_301224050.1">
    <property type="nucleotide sequence ID" value="NZ_JAROCG010000001.1"/>
</dbReference>
<keyword evidence="2" id="KW-0472">Membrane</keyword>
<evidence type="ECO:0000256" key="1">
    <source>
        <dbReference type="SAM" id="MobiDB-lite"/>
    </source>
</evidence>